<name>A0A5N7BQS1_9EURO</name>
<dbReference type="GO" id="GO:0020037">
    <property type="term" value="F:heme binding"/>
    <property type="evidence" value="ECO:0007669"/>
    <property type="project" value="InterPro"/>
</dbReference>
<dbReference type="GO" id="GO:0004497">
    <property type="term" value="F:monooxygenase activity"/>
    <property type="evidence" value="ECO:0007669"/>
    <property type="project" value="UniProtKB-KW"/>
</dbReference>
<reference evidence="6 7" key="1">
    <citation type="submission" date="2019-04" db="EMBL/GenBank/DDBJ databases">
        <title>Friends and foes A comparative genomics studyof 23 Aspergillus species from section Flavi.</title>
        <authorList>
            <consortium name="DOE Joint Genome Institute"/>
            <person name="Kjaerbolling I."/>
            <person name="Vesth T."/>
            <person name="Frisvad J.C."/>
            <person name="Nybo J.L."/>
            <person name="Theobald S."/>
            <person name="Kildgaard S."/>
            <person name="Isbrandt T."/>
            <person name="Kuo A."/>
            <person name="Sato A."/>
            <person name="Lyhne E.K."/>
            <person name="Kogle M.E."/>
            <person name="Wiebenga A."/>
            <person name="Kun R.S."/>
            <person name="Lubbers R.J."/>
            <person name="Makela M.R."/>
            <person name="Barry K."/>
            <person name="Chovatia M."/>
            <person name="Clum A."/>
            <person name="Daum C."/>
            <person name="Haridas S."/>
            <person name="He G."/>
            <person name="LaButti K."/>
            <person name="Lipzen A."/>
            <person name="Mondo S."/>
            <person name="Riley R."/>
            <person name="Salamov A."/>
            <person name="Simmons B.A."/>
            <person name="Magnuson J.K."/>
            <person name="Henrissat B."/>
            <person name="Mortensen U.H."/>
            <person name="Larsen T.O."/>
            <person name="Devries R.P."/>
            <person name="Grigoriev I.V."/>
            <person name="Machida M."/>
            <person name="Baker S.E."/>
            <person name="Andersen M.R."/>
        </authorList>
    </citation>
    <scope>NUCLEOTIDE SEQUENCE [LARGE SCALE GENOMIC DNA]</scope>
    <source>
        <strain evidence="6 7">IBT 29228</strain>
    </source>
</reference>
<dbReference type="GO" id="GO:0016705">
    <property type="term" value="F:oxidoreductase activity, acting on paired donors, with incorporation or reduction of molecular oxygen"/>
    <property type="evidence" value="ECO:0007669"/>
    <property type="project" value="InterPro"/>
</dbReference>
<dbReference type="PANTHER" id="PTHR24305">
    <property type="entry name" value="CYTOCHROME P450"/>
    <property type="match status" value="1"/>
</dbReference>
<keyword evidence="4" id="KW-0408">Iron</keyword>
<evidence type="ECO:0000256" key="4">
    <source>
        <dbReference type="PIRSR" id="PIRSR602401-1"/>
    </source>
</evidence>
<protein>
    <submittedName>
        <fullName evidence="6">Cytochrome P450</fullName>
    </submittedName>
</protein>
<accession>A0A5N7BQS1</accession>
<feature type="transmembrane region" description="Helical" evidence="5">
    <location>
        <begin position="44"/>
        <end position="65"/>
    </location>
</feature>
<dbReference type="InterPro" id="IPR001128">
    <property type="entry name" value="Cyt_P450"/>
</dbReference>
<evidence type="ECO:0000256" key="3">
    <source>
        <dbReference type="ARBA" id="ARBA00023033"/>
    </source>
</evidence>
<keyword evidence="5" id="KW-1133">Transmembrane helix</keyword>
<dbReference type="OrthoDB" id="1470350at2759"/>
<dbReference type="PRINTS" id="PR00463">
    <property type="entry name" value="EP450I"/>
</dbReference>
<comment type="similarity">
    <text evidence="1">Belongs to the cytochrome P450 family.</text>
</comment>
<comment type="cofactor">
    <cofactor evidence="4">
        <name>heme</name>
        <dbReference type="ChEBI" id="CHEBI:30413"/>
    </cofactor>
</comment>
<dbReference type="EMBL" id="ML736153">
    <property type="protein sequence ID" value="KAE8383847.1"/>
    <property type="molecule type" value="Genomic_DNA"/>
</dbReference>
<keyword evidence="5" id="KW-0472">Membrane</keyword>
<evidence type="ECO:0000313" key="7">
    <source>
        <dbReference type="Proteomes" id="UP000326198"/>
    </source>
</evidence>
<evidence type="ECO:0000313" key="6">
    <source>
        <dbReference type="EMBL" id="KAE8383847.1"/>
    </source>
</evidence>
<dbReference type="SUPFAM" id="SSF48264">
    <property type="entry name" value="Cytochrome P450"/>
    <property type="match status" value="1"/>
</dbReference>
<dbReference type="InterPro" id="IPR036396">
    <property type="entry name" value="Cyt_P450_sf"/>
</dbReference>
<evidence type="ECO:0000256" key="1">
    <source>
        <dbReference type="ARBA" id="ARBA00010617"/>
    </source>
</evidence>
<keyword evidence="4" id="KW-0349">Heme</keyword>
<dbReference type="GO" id="GO:0005506">
    <property type="term" value="F:iron ion binding"/>
    <property type="evidence" value="ECO:0007669"/>
    <property type="project" value="InterPro"/>
</dbReference>
<gene>
    <name evidence="6" type="ORF">BDV26DRAFT_250904</name>
</gene>
<keyword evidence="7" id="KW-1185">Reference proteome</keyword>
<dbReference type="AlphaFoldDB" id="A0A5N7BQS1"/>
<dbReference type="PRINTS" id="PR00385">
    <property type="entry name" value="P450"/>
</dbReference>
<keyword evidence="3" id="KW-0503">Monooxygenase</keyword>
<keyword evidence="5" id="KW-0812">Transmembrane</keyword>
<proteinExistence type="inferred from homology"/>
<dbReference type="InterPro" id="IPR050121">
    <property type="entry name" value="Cytochrome_P450_monoxygenase"/>
</dbReference>
<evidence type="ECO:0000256" key="5">
    <source>
        <dbReference type="SAM" id="Phobius"/>
    </source>
</evidence>
<evidence type="ECO:0000256" key="2">
    <source>
        <dbReference type="ARBA" id="ARBA00023002"/>
    </source>
</evidence>
<dbReference type="Gene3D" id="1.10.630.10">
    <property type="entry name" value="Cytochrome P450"/>
    <property type="match status" value="1"/>
</dbReference>
<dbReference type="InterPro" id="IPR002401">
    <property type="entry name" value="Cyt_P450_E_grp-I"/>
</dbReference>
<dbReference type="Proteomes" id="UP000326198">
    <property type="component" value="Unassembled WGS sequence"/>
</dbReference>
<sequence>MLFLLIAVALLGWTLYSVVSLVNNVRRVQKIGIPYHVIPASPVNPLWILLEPLIFFLLDFLPFQFGRINHYGRRTWQFADKAQSHMRLGDAWAIATPSEVFVYICDADAITDIIARRADFVRPIELYTLLNVFGPNVATTEGADWQRHRKIVAAPFNESMNSFVWREAITQAQGMLLTRTTAGPSGGLGADTRTLALNVLAATGFKRSTQFQSTQDAQSEDPRSYSESLKTVMLNTFVIMLIPPSVLKFPIFPSWCRRAGQAVEDFKQHMLNMFNTEKSLLDQGQPGTGTLMSSFVRESTVDPKSNKTVLTLDEILGNIYVINFAGHDTTAGSLTYVLFLLAAYPNIQEWIAEEIRAVFPNPDRDTWDYKEAYPQLKRCLAVVLETVRLYPPILALPKSVAPPTTSLRLPESNRTIVLPKGTVVLPSLLAAQMHPKYWSDEPNTWNPRRWVETAPASSDVSTPEAQLAQETIMEPRAGTYLPWSAGVQVCAGRKFAQVEIVAVIASLFREHRMRPVLKDGEDFEKAQARILKSTTDSYQLLVMQMRDPDSTQFVWERVE</sequence>
<keyword evidence="2" id="KW-0560">Oxidoreductase</keyword>
<organism evidence="6 7">
    <name type="scientific">Aspergillus bertholletiae</name>
    <dbReference type="NCBI Taxonomy" id="1226010"/>
    <lineage>
        <taxon>Eukaryota</taxon>
        <taxon>Fungi</taxon>
        <taxon>Dikarya</taxon>
        <taxon>Ascomycota</taxon>
        <taxon>Pezizomycotina</taxon>
        <taxon>Eurotiomycetes</taxon>
        <taxon>Eurotiomycetidae</taxon>
        <taxon>Eurotiales</taxon>
        <taxon>Aspergillaceae</taxon>
        <taxon>Aspergillus</taxon>
        <taxon>Aspergillus subgen. Circumdati</taxon>
    </lineage>
</organism>
<dbReference type="CDD" id="cd11070">
    <property type="entry name" value="CYP56-like"/>
    <property type="match status" value="1"/>
</dbReference>
<dbReference type="PANTHER" id="PTHR24305:SF166">
    <property type="entry name" value="CYTOCHROME P450 12A4, MITOCHONDRIAL-RELATED"/>
    <property type="match status" value="1"/>
</dbReference>
<keyword evidence="4" id="KW-0479">Metal-binding</keyword>
<feature type="binding site" description="axial binding residue" evidence="4">
    <location>
        <position position="490"/>
    </location>
    <ligand>
        <name>heme</name>
        <dbReference type="ChEBI" id="CHEBI:30413"/>
    </ligand>
    <ligandPart>
        <name>Fe</name>
        <dbReference type="ChEBI" id="CHEBI:18248"/>
    </ligandPart>
</feature>
<dbReference type="Pfam" id="PF00067">
    <property type="entry name" value="p450"/>
    <property type="match status" value="1"/>
</dbReference>